<dbReference type="Proteomes" id="UP000007266">
    <property type="component" value="Linkage group 1"/>
</dbReference>
<name>A0A139WPE5_TRICA</name>
<accession>A0A139WPE5</accession>
<dbReference type="InParanoid" id="A0A139WPE5"/>
<dbReference type="STRING" id="7070.A0A139WPE5"/>
<evidence type="ECO:0000313" key="3">
    <source>
        <dbReference type="EMBL" id="KYB29860.1"/>
    </source>
</evidence>
<feature type="chain" id="PRO_5007300372" evidence="2">
    <location>
        <begin position="21"/>
        <end position="136"/>
    </location>
</feature>
<evidence type="ECO:0000256" key="1">
    <source>
        <dbReference type="SAM" id="MobiDB-lite"/>
    </source>
</evidence>
<reference evidence="3 4" key="2">
    <citation type="journal article" date="2010" name="Nucleic Acids Res.">
        <title>BeetleBase in 2010: revisions to provide comprehensive genomic information for Tribolium castaneum.</title>
        <authorList>
            <person name="Kim H.S."/>
            <person name="Murphy T."/>
            <person name="Xia J."/>
            <person name="Caragea D."/>
            <person name="Park Y."/>
            <person name="Beeman R.W."/>
            <person name="Lorenzen M.D."/>
            <person name="Butcher S."/>
            <person name="Manak J.R."/>
            <person name="Brown S.J."/>
        </authorList>
    </citation>
    <scope>GENOME REANNOTATION</scope>
    <source>
        <strain evidence="3 4">Georgia GA2</strain>
    </source>
</reference>
<keyword evidence="4" id="KW-1185">Reference proteome</keyword>
<keyword evidence="2" id="KW-0732">Signal</keyword>
<feature type="compositionally biased region" description="Pro residues" evidence="1">
    <location>
        <begin position="23"/>
        <end position="49"/>
    </location>
</feature>
<protein>
    <submittedName>
        <fullName evidence="3">Uncharacterized protein</fullName>
    </submittedName>
</protein>
<dbReference type="AlphaFoldDB" id="A0A139WPE5"/>
<gene>
    <name evidence="3" type="primary">AUGUSTUS-3.0.2_31576</name>
    <name evidence="3" type="ORF">TcasGA2_TC031576</name>
</gene>
<dbReference type="InterPro" id="IPR008996">
    <property type="entry name" value="IL1/FGF"/>
</dbReference>
<feature type="signal peptide" evidence="2">
    <location>
        <begin position="1"/>
        <end position="20"/>
    </location>
</feature>
<reference evidence="3 4" key="1">
    <citation type="journal article" date="2008" name="Nature">
        <title>The genome of the model beetle and pest Tribolium castaneum.</title>
        <authorList>
            <consortium name="Tribolium Genome Sequencing Consortium"/>
            <person name="Richards S."/>
            <person name="Gibbs R.A."/>
            <person name="Weinstock G.M."/>
            <person name="Brown S.J."/>
            <person name="Denell R."/>
            <person name="Beeman R.W."/>
            <person name="Gibbs R."/>
            <person name="Beeman R.W."/>
            <person name="Brown S.J."/>
            <person name="Bucher G."/>
            <person name="Friedrich M."/>
            <person name="Grimmelikhuijzen C.J."/>
            <person name="Klingler M."/>
            <person name="Lorenzen M."/>
            <person name="Richards S."/>
            <person name="Roth S."/>
            <person name="Schroder R."/>
            <person name="Tautz D."/>
            <person name="Zdobnov E.M."/>
            <person name="Muzny D."/>
            <person name="Gibbs R.A."/>
            <person name="Weinstock G.M."/>
            <person name="Attaway T."/>
            <person name="Bell S."/>
            <person name="Buhay C.J."/>
            <person name="Chandrabose M.N."/>
            <person name="Chavez D."/>
            <person name="Clerk-Blankenburg K.P."/>
            <person name="Cree A."/>
            <person name="Dao M."/>
            <person name="Davis C."/>
            <person name="Chacko J."/>
            <person name="Dinh H."/>
            <person name="Dugan-Rocha S."/>
            <person name="Fowler G."/>
            <person name="Garner T.T."/>
            <person name="Garnes J."/>
            <person name="Gnirke A."/>
            <person name="Hawes A."/>
            <person name="Hernandez J."/>
            <person name="Hines S."/>
            <person name="Holder M."/>
            <person name="Hume J."/>
            <person name="Jhangiani S.N."/>
            <person name="Joshi V."/>
            <person name="Khan Z.M."/>
            <person name="Jackson L."/>
            <person name="Kovar C."/>
            <person name="Kowis A."/>
            <person name="Lee S."/>
            <person name="Lewis L.R."/>
            <person name="Margolis J."/>
            <person name="Morgan M."/>
            <person name="Nazareth L.V."/>
            <person name="Nguyen N."/>
            <person name="Okwuonu G."/>
            <person name="Parker D."/>
            <person name="Richards S."/>
            <person name="Ruiz S.J."/>
            <person name="Santibanez J."/>
            <person name="Savard J."/>
            <person name="Scherer S.E."/>
            <person name="Schneider B."/>
            <person name="Sodergren E."/>
            <person name="Tautz D."/>
            <person name="Vattahil S."/>
            <person name="Villasana D."/>
            <person name="White C.S."/>
            <person name="Wright R."/>
            <person name="Park Y."/>
            <person name="Beeman R.W."/>
            <person name="Lord J."/>
            <person name="Oppert B."/>
            <person name="Lorenzen M."/>
            <person name="Brown S."/>
            <person name="Wang L."/>
            <person name="Savard J."/>
            <person name="Tautz D."/>
            <person name="Richards S."/>
            <person name="Weinstock G."/>
            <person name="Gibbs R.A."/>
            <person name="Liu Y."/>
            <person name="Worley K."/>
            <person name="Weinstock G."/>
            <person name="Elsik C.G."/>
            <person name="Reese J.T."/>
            <person name="Elhaik E."/>
            <person name="Landan G."/>
            <person name="Graur D."/>
            <person name="Arensburger P."/>
            <person name="Atkinson P."/>
            <person name="Beeman R.W."/>
            <person name="Beidler J."/>
            <person name="Brown S.J."/>
            <person name="Demuth J.P."/>
            <person name="Drury D.W."/>
            <person name="Du Y.Z."/>
            <person name="Fujiwara H."/>
            <person name="Lorenzen M."/>
            <person name="Maselli V."/>
            <person name="Osanai M."/>
            <person name="Park Y."/>
            <person name="Robertson H.M."/>
            <person name="Tu Z."/>
            <person name="Wang J.J."/>
            <person name="Wang S."/>
            <person name="Richards S."/>
            <person name="Song H."/>
            <person name="Zhang L."/>
            <person name="Sodergren E."/>
            <person name="Werner D."/>
            <person name="Stanke M."/>
            <person name="Morgenstern B."/>
            <person name="Solovyev V."/>
            <person name="Kosarev P."/>
            <person name="Brown G."/>
            <person name="Chen H.C."/>
            <person name="Ermolaeva O."/>
            <person name="Hlavina W."/>
            <person name="Kapustin Y."/>
            <person name="Kiryutin B."/>
            <person name="Kitts P."/>
            <person name="Maglott D."/>
            <person name="Pruitt K."/>
            <person name="Sapojnikov V."/>
            <person name="Souvorov A."/>
            <person name="Mackey A.J."/>
            <person name="Waterhouse R.M."/>
            <person name="Wyder S."/>
            <person name="Zdobnov E.M."/>
            <person name="Zdobnov E.M."/>
            <person name="Wyder S."/>
            <person name="Kriventseva E.V."/>
            <person name="Kadowaki T."/>
            <person name="Bork P."/>
            <person name="Aranda M."/>
            <person name="Bao R."/>
            <person name="Beermann A."/>
            <person name="Berns N."/>
            <person name="Bolognesi R."/>
            <person name="Bonneton F."/>
            <person name="Bopp D."/>
            <person name="Brown S.J."/>
            <person name="Bucher G."/>
            <person name="Butts T."/>
            <person name="Chaumot A."/>
            <person name="Denell R.E."/>
            <person name="Ferrier D.E."/>
            <person name="Friedrich M."/>
            <person name="Gordon C.M."/>
            <person name="Jindra M."/>
            <person name="Klingler M."/>
            <person name="Lan Q."/>
            <person name="Lattorff H.M."/>
            <person name="Laudet V."/>
            <person name="von Levetsow C."/>
            <person name="Liu Z."/>
            <person name="Lutz R."/>
            <person name="Lynch J.A."/>
            <person name="da Fonseca R.N."/>
            <person name="Posnien N."/>
            <person name="Reuter R."/>
            <person name="Roth S."/>
            <person name="Savard J."/>
            <person name="Schinko J.B."/>
            <person name="Schmitt C."/>
            <person name="Schoppmeier M."/>
            <person name="Schroder R."/>
            <person name="Shippy T.D."/>
            <person name="Simonnet F."/>
            <person name="Marques-Souza H."/>
            <person name="Tautz D."/>
            <person name="Tomoyasu Y."/>
            <person name="Trauner J."/>
            <person name="Van der Zee M."/>
            <person name="Vervoort M."/>
            <person name="Wittkopp N."/>
            <person name="Wimmer E.A."/>
            <person name="Yang X."/>
            <person name="Jones A.K."/>
            <person name="Sattelle D.B."/>
            <person name="Ebert P.R."/>
            <person name="Nelson D."/>
            <person name="Scott J.G."/>
            <person name="Beeman R.W."/>
            <person name="Muthukrishnan S."/>
            <person name="Kramer K.J."/>
            <person name="Arakane Y."/>
            <person name="Beeman R.W."/>
            <person name="Zhu Q."/>
            <person name="Hogenkamp D."/>
            <person name="Dixit R."/>
            <person name="Oppert B."/>
            <person name="Jiang H."/>
            <person name="Zou Z."/>
            <person name="Marshall J."/>
            <person name="Elpidina E."/>
            <person name="Vinokurov K."/>
            <person name="Oppert C."/>
            <person name="Zou Z."/>
            <person name="Evans J."/>
            <person name="Lu Z."/>
            <person name="Zhao P."/>
            <person name="Sumathipala N."/>
            <person name="Altincicek B."/>
            <person name="Vilcinskas A."/>
            <person name="Williams M."/>
            <person name="Hultmark D."/>
            <person name="Hetru C."/>
            <person name="Jiang H."/>
            <person name="Grimmelikhuijzen C.J."/>
            <person name="Hauser F."/>
            <person name="Cazzamali G."/>
            <person name="Williamson M."/>
            <person name="Park Y."/>
            <person name="Li B."/>
            <person name="Tanaka Y."/>
            <person name="Predel R."/>
            <person name="Neupert S."/>
            <person name="Schachtner J."/>
            <person name="Verleyen P."/>
            <person name="Raible F."/>
            <person name="Bork P."/>
            <person name="Friedrich M."/>
            <person name="Walden K.K."/>
            <person name="Robertson H.M."/>
            <person name="Angeli S."/>
            <person name="Foret S."/>
            <person name="Bucher G."/>
            <person name="Schuetz S."/>
            <person name="Maleszka R."/>
            <person name="Wimmer E.A."/>
            <person name="Beeman R.W."/>
            <person name="Lorenzen M."/>
            <person name="Tomoyasu Y."/>
            <person name="Miller S.C."/>
            <person name="Grossmann D."/>
            <person name="Bucher G."/>
        </authorList>
    </citation>
    <scope>NUCLEOTIDE SEQUENCE [LARGE SCALE GENOMIC DNA]</scope>
    <source>
        <strain evidence="3 4">Georgia GA2</strain>
    </source>
</reference>
<dbReference type="SUPFAM" id="SSF50353">
    <property type="entry name" value="Cytokine"/>
    <property type="match status" value="1"/>
</dbReference>
<evidence type="ECO:0000313" key="4">
    <source>
        <dbReference type="Proteomes" id="UP000007266"/>
    </source>
</evidence>
<feature type="region of interest" description="Disordered" evidence="1">
    <location>
        <begin position="22"/>
        <end position="63"/>
    </location>
</feature>
<dbReference type="Gene3D" id="2.80.10.50">
    <property type="match status" value="1"/>
</dbReference>
<dbReference type="EMBL" id="KQ971307">
    <property type="protein sequence ID" value="KYB29860.1"/>
    <property type="molecule type" value="Genomic_DNA"/>
</dbReference>
<proteinExistence type="predicted"/>
<evidence type="ECO:0000256" key="2">
    <source>
        <dbReference type="SAM" id="SignalP"/>
    </source>
</evidence>
<sequence>MVKALFLGLLAATMCGFARAAPAPAPQPDLPATATPPPPAPPQPQPPFEDPAARSERSTNLSHVTGTARKIQMFIKNRHLQLLPDGTVNGTTDDTSAYKDAGCEWCFTQTEKNSTGLRDQEARFLDKSLIAILMRL</sequence>
<dbReference type="eggNOG" id="ENOG502SC58">
    <property type="taxonomic scope" value="Eukaryota"/>
</dbReference>
<organism evidence="3 4">
    <name type="scientific">Tribolium castaneum</name>
    <name type="common">Red flour beetle</name>
    <dbReference type="NCBI Taxonomy" id="7070"/>
    <lineage>
        <taxon>Eukaryota</taxon>
        <taxon>Metazoa</taxon>
        <taxon>Ecdysozoa</taxon>
        <taxon>Arthropoda</taxon>
        <taxon>Hexapoda</taxon>
        <taxon>Insecta</taxon>
        <taxon>Pterygota</taxon>
        <taxon>Neoptera</taxon>
        <taxon>Endopterygota</taxon>
        <taxon>Coleoptera</taxon>
        <taxon>Polyphaga</taxon>
        <taxon>Cucujiformia</taxon>
        <taxon>Tenebrionidae</taxon>
        <taxon>Tenebrionidae incertae sedis</taxon>
        <taxon>Tribolium</taxon>
    </lineage>
</organism>